<dbReference type="GeneID" id="39474618"/>
<keyword evidence="2" id="KW-0614">Plasmid</keyword>
<keyword evidence="1" id="KW-0472">Membrane</keyword>
<evidence type="ECO:0000256" key="1">
    <source>
        <dbReference type="SAM" id="Phobius"/>
    </source>
</evidence>
<keyword evidence="1" id="KW-1133">Transmembrane helix</keyword>
<dbReference type="EMBL" id="CP031226">
    <property type="protein sequence ID" value="AXH59719.1"/>
    <property type="molecule type" value="Genomic_DNA"/>
</dbReference>
<keyword evidence="1" id="KW-0812">Transmembrane</keyword>
<gene>
    <name evidence="2" type="ORF">PLA107_031345</name>
</gene>
<dbReference type="Proteomes" id="UP000006426">
    <property type="component" value="Plasmid pmppla107"/>
</dbReference>
<dbReference type="AlphaFoldDB" id="A0AAD0PVW2"/>
<sequence>MKFPKFTVPFWAYLALLAMPPVLLTAMLFWVAGMANKTVATVQLLLKVSSAGLFTQPGVSDMAQQALQSGNSETVMVYSVLAVVFLNILVLAFSRPAPRTLTV</sequence>
<proteinExistence type="predicted"/>
<geneLocation type="plasmid" evidence="3">
    <name>pmppla107</name>
</geneLocation>
<evidence type="ECO:0000313" key="3">
    <source>
        <dbReference type="Proteomes" id="UP000006426"/>
    </source>
</evidence>
<evidence type="ECO:0000313" key="2">
    <source>
        <dbReference type="EMBL" id="AXH59719.1"/>
    </source>
</evidence>
<name>A0AAD0PVW2_PSEAV</name>
<reference evidence="2 3" key="1">
    <citation type="journal article" date="2011" name="PLoS Pathog.">
        <title>Dynamic evolution of pathogenicity revealed by sequencing and comparative genomics of 19 Pseudomonas syringae isolates.</title>
        <authorList>
            <person name="Baltrus D.A."/>
            <person name="Nishimura M.T."/>
            <person name="Romanchuk A."/>
            <person name="Chang J.H."/>
            <person name="Mukhtar M.S."/>
            <person name="Cherkis K."/>
            <person name="Roach J."/>
            <person name="Grant S.R."/>
            <person name="Jones C.D."/>
            <person name="Dangl J.L."/>
        </authorList>
    </citation>
    <scope>NUCLEOTIDE SEQUENCE [LARGE SCALE GENOMIC DNA]</scope>
    <source>
        <strain evidence="2 3">M301315</strain>
    </source>
</reference>
<feature type="transmembrane region" description="Helical" evidence="1">
    <location>
        <begin position="12"/>
        <end position="32"/>
    </location>
</feature>
<dbReference type="RefSeq" id="WP_005742029.1">
    <property type="nucleotide sequence ID" value="NZ_CP031226.1"/>
</dbReference>
<accession>A0AAD0PVW2</accession>
<organism evidence="2 3">
    <name type="scientific">Pseudomonas amygdali pv. lachrymans str. M301315</name>
    <dbReference type="NCBI Taxonomy" id="629260"/>
    <lineage>
        <taxon>Bacteria</taxon>
        <taxon>Pseudomonadati</taxon>
        <taxon>Pseudomonadota</taxon>
        <taxon>Gammaproteobacteria</taxon>
        <taxon>Pseudomonadales</taxon>
        <taxon>Pseudomonadaceae</taxon>
        <taxon>Pseudomonas</taxon>
        <taxon>Pseudomonas amygdali</taxon>
    </lineage>
</organism>
<feature type="transmembrane region" description="Helical" evidence="1">
    <location>
        <begin position="75"/>
        <end position="93"/>
    </location>
</feature>
<protein>
    <submittedName>
        <fullName evidence="2">Uncharacterized protein</fullName>
    </submittedName>
</protein>